<organism evidence="4 5">
    <name type="scientific">Ogataea philodendri</name>
    <dbReference type="NCBI Taxonomy" id="1378263"/>
    <lineage>
        <taxon>Eukaryota</taxon>
        <taxon>Fungi</taxon>
        <taxon>Dikarya</taxon>
        <taxon>Ascomycota</taxon>
        <taxon>Saccharomycotina</taxon>
        <taxon>Pichiomycetes</taxon>
        <taxon>Pichiales</taxon>
        <taxon>Pichiaceae</taxon>
        <taxon>Ogataea</taxon>
    </lineage>
</organism>
<keyword evidence="5" id="KW-1185">Reference proteome</keyword>
<dbReference type="Proteomes" id="UP000769157">
    <property type="component" value="Unassembled WGS sequence"/>
</dbReference>
<dbReference type="RefSeq" id="XP_046060451.1">
    <property type="nucleotide sequence ID" value="XM_046206011.1"/>
</dbReference>
<name>A0A9P8T2Z8_9ASCO</name>
<dbReference type="GO" id="GO:0046872">
    <property type="term" value="F:metal ion binding"/>
    <property type="evidence" value="ECO:0007669"/>
    <property type="project" value="InterPro"/>
</dbReference>
<dbReference type="AlphaFoldDB" id="A0A9P8T2Z8"/>
<gene>
    <name evidence="4" type="ORF">OGAPHI_004885</name>
</gene>
<dbReference type="InterPro" id="IPR011249">
    <property type="entry name" value="Metalloenz_LuxS/M16"/>
</dbReference>
<dbReference type="InterPro" id="IPR007863">
    <property type="entry name" value="Peptidase_M16_C"/>
</dbReference>
<protein>
    <submittedName>
        <fullName evidence="4">Uncharacterized protein</fullName>
    </submittedName>
</protein>
<proteinExistence type="predicted"/>
<reference evidence="4" key="2">
    <citation type="submission" date="2021-01" db="EMBL/GenBank/DDBJ databases">
        <authorList>
            <person name="Schikora-Tamarit M.A."/>
        </authorList>
    </citation>
    <scope>NUCLEOTIDE SEQUENCE</scope>
    <source>
        <strain evidence="4">CBS6075</strain>
    </source>
</reference>
<dbReference type="Pfam" id="PF00675">
    <property type="entry name" value="Peptidase_M16"/>
    <property type="match status" value="1"/>
</dbReference>
<feature type="domain" description="Peptidase M16 C-terminal" evidence="3">
    <location>
        <begin position="191"/>
        <end position="370"/>
    </location>
</feature>
<sequence>MGSFELVSSFEVDYAPVSVKKWKSSRTGLELCLIDQECPIVNGWFAVATEIFNDSGCPHTLEHLVFMGSKKYPYKGLLDVLGNLSFSSTNAWTSTDQTVYTLTTAGWEGFKMLLPAYLDHVLHPTLTDEACYTEVYHVDSEGKEKGVVYSEMEAIESQSYFVTELEKQRTLYPKSGYKSETGGLLKNLRVLTNDEIRKFHADNYRPDNLCVILAGTVDENELLECLENFDAELPERSAGNKRPFVDSEQDEPLKSSIVKTVYFPDEDESSGSLSLAYCGPKGVDLVSCLAVEVLGKYLTFSSVSLFNKYFIEVQDPLATYTSFYTDDYIQTTMNIEFSNVPVDKLDDFPSKITKLLQDHAKELDLERIKDIIDQTKWDLIYEAESSSEMFSTSLIFQFLYGDKSSKDLPAYLKNLDDYEELLSWDLEKWTELFKKYFAENPSLTILTKPSAELYRSTKKENKHMIKDRKAELGKDGLAKLGEKLEAAKKKNDAPIPDQILESFGQPDPAKINFISTESIATGTNKDVVNDLTLDSTKKILADTAPEFPLYVHFENIKSNFVTIDLLCSTFEIDKDLLKYIHIFDTLFSLPIEEDGKVIPYEDVVKQLQRDTVLATVSTSFEYNFDELLTFRIIARSENYEKSINWFTRLLFNTKFTKDRVKVAVERVVNALPEQNRSGSFMLKTIFSKHMLSERSIARAGRPFIEEDFLRGLLEKIDTDFDSVVGPLEKFRQQLLKLNNFRVLVVGDVSKLEHPVSQWEKFISVQKSTNEDITMIPYTSKVLSKDGQEKSDKCYMVTTPGSSSSFMSLITKIPLDVNSPDAAKIILAAEFLECVEGPFWRGIRGTGLAYGANIYKSDEFGFLSYAIYRGADLEKCFEVGKEIIESYATGKTPIDEKMLRGAVSSVVNSLTDRQSNYAKAAWRKYYDDVLIKRGPNYNQKLMKALAAVTAEDVLDILNRYFVQLFDPATSMCFISCNPTKSENIEKFFLGKGYKVTVEHVTAGNDEGDNDDSEDDEDEEDESDDDSDESDSEEESDSE</sequence>
<dbReference type="FunFam" id="3.30.830.10:FF:000015">
    <property type="entry name" value="Putative zinc metalloprotease"/>
    <property type="match status" value="1"/>
</dbReference>
<feature type="region of interest" description="Disordered" evidence="1">
    <location>
        <begin position="998"/>
        <end position="1037"/>
    </location>
</feature>
<dbReference type="Pfam" id="PF05193">
    <property type="entry name" value="Peptidase_M16_C"/>
    <property type="match status" value="1"/>
</dbReference>
<evidence type="ECO:0000313" key="5">
    <source>
        <dbReference type="Proteomes" id="UP000769157"/>
    </source>
</evidence>
<dbReference type="InterPro" id="IPR011765">
    <property type="entry name" value="Pept_M16_N"/>
</dbReference>
<dbReference type="OrthoDB" id="4953at2759"/>
<dbReference type="FunFam" id="3.30.830.10:FF:000031">
    <property type="entry name" value="Putative zinc metalloprotease"/>
    <property type="match status" value="1"/>
</dbReference>
<dbReference type="SUPFAM" id="SSF63411">
    <property type="entry name" value="LuxS/MPP-like metallohydrolase"/>
    <property type="match status" value="4"/>
</dbReference>
<evidence type="ECO:0000256" key="1">
    <source>
        <dbReference type="SAM" id="MobiDB-lite"/>
    </source>
</evidence>
<accession>A0A9P8T2Z8</accession>
<comment type="caution">
    <text evidence="4">The sequence shown here is derived from an EMBL/GenBank/DDBJ whole genome shotgun (WGS) entry which is preliminary data.</text>
</comment>
<dbReference type="PANTHER" id="PTHR43016:SF16">
    <property type="entry name" value="METALLOPROTEASE, PUTATIVE (AFU_ORTHOLOGUE AFUA_4G07610)-RELATED"/>
    <property type="match status" value="1"/>
</dbReference>
<evidence type="ECO:0000313" key="4">
    <source>
        <dbReference type="EMBL" id="KAH3664171.1"/>
    </source>
</evidence>
<reference evidence="4" key="1">
    <citation type="journal article" date="2021" name="Open Biol.">
        <title>Shared evolutionary footprints suggest mitochondrial oxidative damage underlies multiple complex I losses in fungi.</title>
        <authorList>
            <person name="Schikora-Tamarit M.A."/>
            <person name="Marcet-Houben M."/>
            <person name="Nosek J."/>
            <person name="Gabaldon T."/>
        </authorList>
    </citation>
    <scope>NUCLEOTIDE SEQUENCE</scope>
    <source>
        <strain evidence="4">CBS6075</strain>
    </source>
</reference>
<dbReference type="GeneID" id="70236850"/>
<evidence type="ECO:0000259" key="3">
    <source>
        <dbReference type="Pfam" id="PF05193"/>
    </source>
</evidence>
<feature type="compositionally biased region" description="Acidic residues" evidence="1">
    <location>
        <begin position="1004"/>
        <end position="1037"/>
    </location>
</feature>
<feature type="domain" description="Peptidase M16 N-terminal" evidence="2">
    <location>
        <begin position="53"/>
        <end position="142"/>
    </location>
</feature>
<evidence type="ECO:0000259" key="2">
    <source>
        <dbReference type="Pfam" id="PF00675"/>
    </source>
</evidence>
<dbReference type="EMBL" id="JAEUBE010000352">
    <property type="protein sequence ID" value="KAH3664171.1"/>
    <property type="molecule type" value="Genomic_DNA"/>
</dbReference>
<dbReference type="PANTHER" id="PTHR43016">
    <property type="entry name" value="PRESEQUENCE PROTEASE"/>
    <property type="match status" value="1"/>
</dbReference>
<dbReference type="Gene3D" id="3.30.830.10">
    <property type="entry name" value="Metalloenzyme, LuxS/M16 peptidase-like"/>
    <property type="match status" value="4"/>
</dbReference>